<accession>A0A1I8FCW2</accession>
<dbReference type="InterPro" id="IPR014775">
    <property type="entry name" value="L27_C"/>
</dbReference>
<evidence type="ECO:0000313" key="3">
    <source>
        <dbReference type="WBParaSite" id="maker-unitig_29736-snap-gene-0.2-mRNA-1"/>
    </source>
</evidence>
<keyword evidence="2" id="KW-1185">Reference proteome</keyword>
<dbReference type="SUPFAM" id="SSF101288">
    <property type="entry name" value="L27 domain"/>
    <property type="match status" value="1"/>
</dbReference>
<organism evidence="2 3">
    <name type="scientific">Macrostomum lignano</name>
    <dbReference type="NCBI Taxonomy" id="282301"/>
    <lineage>
        <taxon>Eukaryota</taxon>
        <taxon>Metazoa</taxon>
        <taxon>Spiralia</taxon>
        <taxon>Lophotrochozoa</taxon>
        <taxon>Platyhelminthes</taxon>
        <taxon>Rhabditophora</taxon>
        <taxon>Macrostomorpha</taxon>
        <taxon>Macrostomida</taxon>
        <taxon>Macrostomidae</taxon>
        <taxon>Macrostomum</taxon>
    </lineage>
</organism>
<dbReference type="InterPro" id="IPR036892">
    <property type="entry name" value="L27_dom_sf"/>
</dbReference>
<proteinExistence type="predicted"/>
<feature type="domain" description="L27" evidence="1">
    <location>
        <begin position="1"/>
        <end position="58"/>
    </location>
</feature>
<dbReference type="Proteomes" id="UP000095280">
    <property type="component" value="Unplaced"/>
</dbReference>
<evidence type="ECO:0000313" key="2">
    <source>
        <dbReference type="Proteomes" id="UP000095280"/>
    </source>
</evidence>
<dbReference type="PROSITE" id="PS51022">
    <property type="entry name" value="L27"/>
    <property type="match status" value="1"/>
</dbReference>
<reference evidence="3" key="1">
    <citation type="submission" date="2016-11" db="UniProtKB">
        <authorList>
            <consortium name="WormBaseParasite"/>
        </authorList>
    </citation>
    <scope>IDENTIFICATION</scope>
</reference>
<protein>
    <submittedName>
        <fullName evidence="3">L27 domain-containing protein</fullName>
    </submittedName>
</protein>
<dbReference type="AlphaFoldDB" id="A0A1I8FCW2"/>
<name>A0A1I8FCW2_9PLAT</name>
<dbReference type="InterPro" id="IPR004172">
    <property type="entry name" value="L27_dom"/>
</dbReference>
<evidence type="ECO:0000259" key="1">
    <source>
        <dbReference type="PROSITE" id="PS51022"/>
    </source>
</evidence>
<sequence>IYGLARRVSDAGGVVNCLPGDDRDDRERIELLRLLNEPHLVALMKVHDGAAARAVPLEDHLPGVAAPTRRRQQSRPITRHHHRLKSQIRRRIHLTHLNAALISPKLSISSWKSSNQTTVWQLRHC</sequence>
<dbReference type="WBParaSite" id="maker-unitig_29736-snap-gene-0.2-mRNA-1">
    <property type="protein sequence ID" value="maker-unitig_29736-snap-gene-0.2-mRNA-1"/>
    <property type="gene ID" value="maker-unitig_29736-snap-gene-0.2"/>
</dbReference>
<dbReference type="Pfam" id="PF02828">
    <property type="entry name" value="L27"/>
    <property type="match status" value="1"/>
</dbReference>